<sequence length="60" mass="6644">MGEMHPATGTYDVKRQANLSLMDKALTRMQTKGNEDVKMIEDSLKEPEHPTLGAVIDTKA</sequence>
<proteinExistence type="predicted"/>
<evidence type="ECO:0000313" key="1">
    <source>
        <dbReference type="EMBL" id="WIF97853.1"/>
    </source>
</evidence>
<gene>
    <name evidence="1" type="ORF">QNI29_19330</name>
</gene>
<organism evidence="1 2">
    <name type="scientific">Pontibacillus chungwhensis</name>
    <dbReference type="NCBI Taxonomy" id="265426"/>
    <lineage>
        <taxon>Bacteria</taxon>
        <taxon>Bacillati</taxon>
        <taxon>Bacillota</taxon>
        <taxon>Bacilli</taxon>
        <taxon>Bacillales</taxon>
        <taxon>Bacillaceae</taxon>
        <taxon>Pontibacillus</taxon>
    </lineage>
</organism>
<name>A0ABY8UX30_9BACI</name>
<dbReference type="RefSeq" id="WP_231417763.1">
    <property type="nucleotide sequence ID" value="NZ_CP126446.1"/>
</dbReference>
<protein>
    <submittedName>
        <fullName evidence="1">YjfB family protein</fullName>
    </submittedName>
</protein>
<evidence type="ECO:0000313" key="2">
    <source>
        <dbReference type="Proteomes" id="UP001236652"/>
    </source>
</evidence>
<dbReference type="Pfam" id="PF14070">
    <property type="entry name" value="YjfB_motility"/>
    <property type="match status" value="1"/>
</dbReference>
<reference evidence="1 2" key="1">
    <citation type="submission" date="2023-05" db="EMBL/GenBank/DDBJ databases">
        <title>Comparative genomics reveals the evidence of polycyclic aromatic hydrocarbons degradation in moderately halophilic genus Pontibacillus.</title>
        <authorList>
            <person name="Yang H."/>
            <person name="Qian Z."/>
        </authorList>
    </citation>
    <scope>NUCLEOTIDE SEQUENCE [LARGE SCALE GENOMIC DNA]</scope>
    <source>
        <strain evidence="2">HN14</strain>
    </source>
</reference>
<dbReference type="EMBL" id="CP126446">
    <property type="protein sequence ID" value="WIF97853.1"/>
    <property type="molecule type" value="Genomic_DNA"/>
</dbReference>
<keyword evidence="2" id="KW-1185">Reference proteome</keyword>
<dbReference type="InterPro" id="IPR025906">
    <property type="entry name" value="YjfB_motility"/>
</dbReference>
<accession>A0ABY8UX30</accession>
<dbReference type="Proteomes" id="UP001236652">
    <property type="component" value="Chromosome"/>
</dbReference>